<organism evidence="2 3">
    <name type="scientific">Candidatus Amesbacteria bacterium RIFCSPLOWO2_01_FULL_48_25</name>
    <dbReference type="NCBI Taxonomy" id="1797259"/>
    <lineage>
        <taxon>Bacteria</taxon>
        <taxon>Candidatus Amesiibacteriota</taxon>
    </lineage>
</organism>
<reference evidence="2 3" key="1">
    <citation type="journal article" date="2016" name="Nat. Commun.">
        <title>Thousands of microbial genomes shed light on interconnected biogeochemical processes in an aquifer system.</title>
        <authorList>
            <person name="Anantharaman K."/>
            <person name="Brown C.T."/>
            <person name="Hug L.A."/>
            <person name="Sharon I."/>
            <person name="Castelle C.J."/>
            <person name="Probst A.J."/>
            <person name="Thomas B.C."/>
            <person name="Singh A."/>
            <person name="Wilkins M.J."/>
            <person name="Karaoz U."/>
            <person name="Brodie E.L."/>
            <person name="Williams K.H."/>
            <person name="Hubbard S.S."/>
            <person name="Banfield J.F."/>
        </authorList>
    </citation>
    <scope>NUCLEOTIDE SEQUENCE [LARGE SCALE GENOMIC DNA]</scope>
</reference>
<comment type="caution">
    <text evidence="2">The sequence shown here is derived from an EMBL/GenBank/DDBJ whole genome shotgun (WGS) entry which is preliminary data.</text>
</comment>
<proteinExistence type="predicted"/>
<evidence type="ECO:0000313" key="2">
    <source>
        <dbReference type="EMBL" id="OGD03237.1"/>
    </source>
</evidence>
<evidence type="ECO:0000256" key="1">
    <source>
        <dbReference type="SAM" id="MobiDB-lite"/>
    </source>
</evidence>
<sequence length="68" mass="7570">MSWMANQQEDIQLKVALVEAWQKGDLIGFLGAAVAFLNPGWGPVEDKPDQWRKSAEEIAEKKAETPNS</sequence>
<dbReference type="AlphaFoldDB" id="A0A1F4ZBI7"/>
<dbReference type="Proteomes" id="UP000177080">
    <property type="component" value="Unassembled WGS sequence"/>
</dbReference>
<feature type="region of interest" description="Disordered" evidence="1">
    <location>
        <begin position="45"/>
        <end position="68"/>
    </location>
</feature>
<name>A0A1F4ZBI7_9BACT</name>
<protein>
    <submittedName>
        <fullName evidence="2">Uncharacterized protein</fullName>
    </submittedName>
</protein>
<evidence type="ECO:0000313" key="3">
    <source>
        <dbReference type="Proteomes" id="UP000177080"/>
    </source>
</evidence>
<gene>
    <name evidence="2" type="ORF">A2989_00190</name>
</gene>
<dbReference type="EMBL" id="MEXN01000007">
    <property type="protein sequence ID" value="OGD03237.1"/>
    <property type="molecule type" value="Genomic_DNA"/>
</dbReference>
<accession>A0A1F4ZBI7</accession>